<evidence type="ECO:0000313" key="6">
    <source>
        <dbReference type="Proteomes" id="UP000007799"/>
    </source>
</evidence>
<dbReference type="Pfam" id="PF03870">
    <property type="entry name" value="RNA_pol_Rpb8"/>
    <property type="match status" value="1"/>
</dbReference>
<sequence length="140" mass="15953">MRLFEDVFTVKAKDPKGRKFERVSRIVCEAFMTGFELILDLNTQLYPMELDEQFSLCLARSLDDEAAPSSGTYVQNRESSLADSFDYVMHGTIYRVEEKEGQVAVYASYGGMLMRLKGNRSALMKPGLELDSSLYLLIRK</sequence>
<organism evidence="6">
    <name type="scientific">Salpingoeca rosetta (strain ATCC 50818 / BSB-021)</name>
    <dbReference type="NCBI Taxonomy" id="946362"/>
    <lineage>
        <taxon>Eukaryota</taxon>
        <taxon>Choanoflagellata</taxon>
        <taxon>Craspedida</taxon>
        <taxon>Salpingoecidae</taxon>
        <taxon>Salpingoeca</taxon>
    </lineage>
</organism>
<dbReference type="PANTHER" id="PTHR10917">
    <property type="entry name" value="DNA-DIRECTED RNA POLYMERASES I, II, AND III SUBUNIT RPABC3"/>
    <property type="match status" value="1"/>
</dbReference>
<evidence type="ECO:0000256" key="3">
    <source>
        <dbReference type="ARBA" id="ARBA00023242"/>
    </source>
</evidence>
<gene>
    <name evidence="5" type="ORF">PTSG_01222</name>
</gene>
<reference evidence="5" key="1">
    <citation type="submission" date="2009-08" db="EMBL/GenBank/DDBJ databases">
        <title>Annotation of Salpingoeca rosetta.</title>
        <authorList>
            <consortium name="The Broad Institute Genome Sequencing Platform"/>
            <person name="Russ C."/>
            <person name="Cuomo C."/>
            <person name="Burger G."/>
            <person name="Gray M.W."/>
            <person name="Holland P.W.H."/>
            <person name="King N."/>
            <person name="Lang F.B.F."/>
            <person name="Roger A.J."/>
            <person name="Ruiz-Trillo I."/>
            <person name="Young S.K."/>
            <person name="Zeng Q."/>
            <person name="Gargeya S."/>
            <person name="Alvarado L."/>
            <person name="Berlin A."/>
            <person name="Chapman S.B."/>
            <person name="Chen Z."/>
            <person name="Freedman E."/>
            <person name="Gellesch M."/>
            <person name="Goldberg J."/>
            <person name="Griggs A."/>
            <person name="Gujja S."/>
            <person name="Heilman E."/>
            <person name="Heiman D."/>
            <person name="Howarth C."/>
            <person name="Mehta T."/>
            <person name="Neiman D."/>
            <person name="Pearson M."/>
            <person name="Roberts A."/>
            <person name="Saif S."/>
            <person name="Shea T."/>
            <person name="Shenoy N."/>
            <person name="Sisk P."/>
            <person name="Stolte C."/>
            <person name="Sykes S."/>
            <person name="White J."/>
            <person name="Yandava C."/>
            <person name="Haas B."/>
            <person name="Nusbaum C."/>
            <person name="Birren B."/>
        </authorList>
    </citation>
    <scope>NUCLEOTIDE SEQUENCE [LARGE SCALE GENOMIC DNA]</scope>
    <source>
        <strain evidence="5">ATCC 50818</strain>
    </source>
</reference>
<evidence type="ECO:0000256" key="4">
    <source>
        <dbReference type="PIRNR" id="PIRNR000779"/>
    </source>
</evidence>
<keyword evidence="6" id="KW-1185">Reference proteome</keyword>
<dbReference type="SUPFAM" id="SSF50249">
    <property type="entry name" value="Nucleic acid-binding proteins"/>
    <property type="match status" value="1"/>
</dbReference>
<dbReference type="PIRSF" id="PIRSF000779">
    <property type="entry name" value="RNA_pol_Rpb8"/>
    <property type="match status" value="1"/>
</dbReference>
<dbReference type="InterPro" id="IPR005570">
    <property type="entry name" value="RPABC3"/>
</dbReference>
<dbReference type="GO" id="GO:0005665">
    <property type="term" value="C:RNA polymerase II, core complex"/>
    <property type="evidence" value="ECO:0007669"/>
    <property type="project" value="UniProtKB-UniRule"/>
</dbReference>
<dbReference type="GO" id="GO:0003899">
    <property type="term" value="F:DNA-directed RNA polymerase activity"/>
    <property type="evidence" value="ECO:0007669"/>
    <property type="project" value="UniProtKB-UniRule"/>
</dbReference>
<dbReference type="GO" id="GO:0005666">
    <property type="term" value="C:RNA polymerase III complex"/>
    <property type="evidence" value="ECO:0007669"/>
    <property type="project" value="TreeGrafter"/>
</dbReference>
<dbReference type="Proteomes" id="UP000007799">
    <property type="component" value="Unassembled WGS sequence"/>
</dbReference>
<comment type="subcellular location">
    <subcellularLocation>
        <location evidence="1">Nucleus</location>
    </subcellularLocation>
</comment>
<dbReference type="FunCoup" id="F2U160">
    <property type="interactions" value="1443"/>
</dbReference>
<proteinExistence type="inferred from homology"/>
<dbReference type="GeneID" id="16077791"/>
<dbReference type="AlphaFoldDB" id="F2U160"/>
<dbReference type="InParanoid" id="F2U160"/>
<dbReference type="OMA" id="KEDDKGW"/>
<evidence type="ECO:0000256" key="1">
    <source>
        <dbReference type="ARBA" id="ARBA00004123"/>
    </source>
</evidence>
<protein>
    <recommendedName>
        <fullName evidence="4">DNA-directed RNA polymerases I, II, and III subunit RPABC3</fullName>
    </recommendedName>
</protein>
<dbReference type="EMBL" id="GL832958">
    <property type="protein sequence ID" value="EGD80634.1"/>
    <property type="molecule type" value="Genomic_DNA"/>
</dbReference>
<evidence type="ECO:0000256" key="2">
    <source>
        <dbReference type="ARBA" id="ARBA00008912"/>
    </source>
</evidence>
<dbReference type="eggNOG" id="KOG3400">
    <property type="taxonomic scope" value="Eukaryota"/>
</dbReference>
<dbReference type="Gene3D" id="2.40.50.140">
    <property type="entry name" value="Nucleic acid-binding proteins"/>
    <property type="match status" value="1"/>
</dbReference>
<dbReference type="InterPro" id="IPR012340">
    <property type="entry name" value="NA-bd_OB-fold"/>
</dbReference>
<keyword evidence="3 4" id="KW-0539">Nucleus</keyword>
<dbReference type="PANTHER" id="PTHR10917:SF0">
    <property type="entry name" value="DNA-DIRECTED RNA POLYMERASES I, II, AND III SUBUNIT RPABC3"/>
    <property type="match status" value="1"/>
</dbReference>
<dbReference type="GO" id="GO:0006351">
    <property type="term" value="P:DNA-templated transcription"/>
    <property type="evidence" value="ECO:0007669"/>
    <property type="project" value="UniProtKB-UniRule"/>
</dbReference>
<accession>F2U160</accession>
<dbReference type="STRING" id="946362.F2U160"/>
<dbReference type="KEGG" id="sre:PTSG_01222"/>
<name>F2U160_SALR5</name>
<comment type="function">
    <text evidence="4">DNA-dependent RNA polymerase catalyzes the transcription of DNA into RNA using the four ribonucleoside triphosphates as substrates. Common component of RNA polymerases I, II and III which synthesize ribosomal RNA precursors, mRNA precursors and many functional non-coding RNAs, and small RNAs, such as 5S rRNA and tRNAs, respectively.</text>
</comment>
<evidence type="ECO:0000313" key="5">
    <source>
        <dbReference type="EMBL" id="EGD80634.1"/>
    </source>
</evidence>
<dbReference type="RefSeq" id="XP_004997195.1">
    <property type="nucleotide sequence ID" value="XM_004997138.1"/>
</dbReference>
<dbReference type="SMART" id="SM00658">
    <property type="entry name" value="RPOL8c"/>
    <property type="match status" value="1"/>
</dbReference>
<dbReference type="OrthoDB" id="10249565at2759"/>
<comment type="similarity">
    <text evidence="2 4">Belongs to the eukaryotic RPB8 RNA polymerase subunit family.</text>
</comment>
<dbReference type="GO" id="GO:0005736">
    <property type="term" value="C:RNA polymerase I complex"/>
    <property type="evidence" value="ECO:0007669"/>
    <property type="project" value="TreeGrafter"/>
</dbReference>